<evidence type="ECO:0000259" key="7">
    <source>
        <dbReference type="Pfam" id="PF08240"/>
    </source>
</evidence>
<dbReference type="SUPFAM" id="SSF50129">
    <property type="entry name" value="GroES-like"/>
    <property type="match status" value="1"/>
</dbReference>
<proteinExistence type="inferred from homology"/>
<protein>
    <submittedName>
        <fullName evidence="8">IMP dehydrogenase</fullName>
    </submittedName>
</protein>
<dbReference type="GO" id="GO:0008270">
    <property type="term" value="F:zinc ion binding"/>
    <property type="evidence" value="ECO:0007669"/>
    <property type="project" value="InterPro"/>
</dbReference>
<dbReference type="Pfam" id="PF00107">
    <property type="entry name" value="ADH_zinc_N"/>
    <property type="match status" value="1"/>
</dbReference>
<keyword evidence="2 5" id="KW-0479">Metal-binding</keyword>
<dbReference type="AlphaFoldDB" id="A0A3N0CI69"/>
<dbReference type="Gene3D" id="3.90.180.10">
    <property type="entry name" value="Medium-chain alcohol dehydrogenases, catalytic domain"/>
    <property type="match status" value="1"/>
</dbReference>
<dbReference type="InterPro" id="IPR011032">
    <property type="entry name" value="GroES-like_sf"/>
</dbReference>
<evidence type="ECO:0000256" key="3">
    <source>
        <dbReference type="ARBA" id="ARBA00022833"/>
    </source>
</evidence>
<dbReference type="PANTHER" id="PTHR42813:SF2">
    <property type="entry name" value="DEHYDROGENASE, ZINC-CONTAINING, PUTATIVE (AFU_ORTHOLOGUE AFUA_2G02810)-RELATED"/>
    <property type="match status" value="1"/>
</dbReference>
<organism evidence="8 9">
    <name type="scientific">Nocardioides marmoriginsengisoli</name>
    <dbReference type="NCBI Taxonomy" id="661483"/>
    <lineage>
        <taxon>Bacteria</taxon>
        <taxon>Bacillati</taxon>
        <taxon>Actinomycetota</taxon>
        <taxon>Actinomycetes</taxon>
        <taxon>Propionibacteriales</taxon>
        <taxon>Nocardioidaceae</taxon>
        <taxon>Nocardioides</taxon>
    </lineage>
</organism>
<dbReference type="RefSeq" id="WP_123228011.1">
    <property type="nucleotide sequence ID" value="NZ_RJSE01000007.1"/>
</dbReference>
<dbReference type="PROSITE" id="PS00059">
    <property type="entry name" value="ADH_ZINC"/>
    <property type="match status" value="1"/>
</dbReference>
<feature type="domain" description="Alcohol dehydrogenase-like N-terminal" evidence="7">
    <location>
        <begin position="25"/>
        <end position="133"/>
    </location>
</feature>
<evidence type="ECO:0000256" key="4">
    <source>
        <dbReference type="ARBA" id="ARBA00023002"/>
    </source>
</evidence>
<evidence type="ECO:0000256" key="5">
    <source>
        <dbReference type="RuleBase" id="RU361277"/>
    </source>
</evidence>
<keyword evidence="3 5" id="KW-0862">Zinc</keyword>
<comment type="similarity">
    <text evidence="5">Belongs to the zinc-containing alcohol dehydrogenase family.</text>
</comment>
<dbReference type="SUPFAM" id="SSF51735">
    <property type="entry name" value="NAD(P)-binding Rossmann-fold domains"/>
    <property type="match status" value="1"/>
</dbReference>
<evidence type="ECO:0000313" key="8">
    <source>
        <dbReference type="EMBL" id="RNL62716.1"/>
    </source>
</evidence>
<gene>
    <name evidence="8" type="ORF">EFK50_13275</name>
</gene>
<reference evidence="8 9" key="1">
    <citation type="submission" date="2018-11" db="EMBL/GenBank/DDBJ databases">
        <authorList>
            <person name="Li F."/>
        </authorList>
    </citation>
    <scope>NUCLEOTIDE SEQUENCE [LARGE SCALE GENOMIC DNA]</scope>
    <source>
        <strain evidence="8 9">Gsoil 097</strain>
    </source>
</reference>
<dbReference type="Gene3D" id="3.40.50.720">
    <property type="entry name" value="NAD(P)-binding Rossmann-like Domain"/>
    <property type="match status" value="1"/>
</dbReference>
<accession>A0A3N0CI69</accession>
<dbReference type="GO" id="GO:0016491">
    <property type="term" value="F:oxidoreductase activity"/>
    <property type="evidence" value="ECO:0007669"/>
    <property type="project" value="UniProtKB-KW"/>
</dbReference>
<evidence type="ECO:0000259" key="6">
    <source>
        <dbReference type="Pfam" id="PF00107"/>
    </source>
</evidence>
<evidence type="ECO:0000256" key="2">
    <source>
        <dbReference type="ARBA" id="ARBA00022723"/>
    </source>
</evidence>
<dbReference type="PANTHER" id="PTHR42813">
    <property type="entry name" value="ZINC-TYPE ALCOHOL DEHYDROGENASE-LIKE"/>
    <property type="match status" value="1"/>
</dbReference>
<keyword evidence="9" id="KW-1185">Reference proteome</keyword>
<keyword evidence="4" id="KW-0560">Oxidoreductase</keyword>
<dbReference type="InterPro" id="IPR013154">
    <property type="entry name" value="ADH-like_N"/>
</dbReference>
<sequence>MRATVLHGAGDVRVDDVPDPRITAPTDAIVRVTAACICGTDLHPYGNMNPAEQPVRIGHEFMGTVEEIGSQVTTIKRGDLVVAPFVYSDGTCEFCQMGLQTSCDHGGFWGAQGVDGGQGEAVRVPWADGTLVTLPRTEDPRLIQSLLTLSDVMGTGHHAATTAGVRRGDTVTVIGDGAVGLLSVLAARRLGADRIILMGRHGSRTSLGQEFGATDVVAERGEQGIEQVRDLTAGQGTRVVIDAVGFMSAYEQAIGVVRAGGVISRVGLPQYEQAPLGVPTWFHNVTITGGIAPTRAYIDELLPEVLDGTIEPGKVFDRTVGLDGIPDGYRAMAQREALKVLVTP</sequence>
<dbReference type="InterPro" id="IPR013149">
    <property type="entry name" value="ADH-like_C"/>
</dbReference>
<dbReference type="OrthoDB" id="241504at2"/>
<evidence type="ECO:0000256" key="1">
    <source>
        <dbReference type="ARBA" id="ARBA00001947"/>
    </source>
</evidence>
<dbReference type="InterPro" id="IPR002328">
    <property type="entry name" value="ADH_Zn_CS"/>
</dbReference>
<comment type="cofactor">
    <cofactor evidence="1 5">
        <name>Zn(2+)</name>
        <dbReference type="ChEBI" id="CHEBI:29105"/>
    </cofactor>
</comment>
<dbReference type="EMBL" id="RJSE01000007">
    <property type="protein sequence ID" value="RNL62716.1"/>
    <property type="molecule type" value="Genomic_DNA"/>
</dbReference>
<dbReference type="Proteomes" id="UP000267128">
    <property type="component" value="Unassembled WGS sequence"/>
</dbReference>
<comment type="caution">
    <text evidence="8">The sequence shown here is derived from an EMBL/GenBank/DDBJ whole genome shotgun (WGS) entry which is preliminary data.</text>
</comment>
<feature type="domain" description="Alcohol dehydrogenase-like C-terminal" evidence="6">
    <location>
        <begin position="178"/>
        <end position="304"/>
    </location>
</feature>
<evidence type="ECO:0000313" key="9">
    <source>
        <dbReference type="Proteomes" id="UP000267128"/>
    </source>
</evidence>
<dbReference type="InterPro" id="IPR036291">
    <property type="entry name" value="NAD(P)-bd_dom_sf"/>
</dbReference>
<name>A0A3N0CI69_9ACTN</name>
<dbReference type="Pfam" id="PF08240">
    <property type="entry name" value="ADH_N"/>
    <property type="match status" value="1"/>
</dbReference>
<dbReference type="CDD" id="cd08287">
    <property type="entry name" value="FDH_like_ADH3"/>
    <property type="match status" value="1"/>
</dbReference>